<evidence type="ECO:0000259" key="4">
    <source>
        <dbReference type="PROSITE" id="PS50837"/>
    </source>
</evidence>
<evidence type="ECO:0008006" key="7">
    <source>
        <dbReference type="Google" id="ProtNLM"/>
    </source>
</evidence>
<dbReference type="Gene3D" id="3.40.50.300">
    <property type="entry name" value="P-loop containing nucleotide triphosphate hydrolases"/>
    <property type="match status" value="1"/>
</dbReference>
<keyword evidence="1" id="KW-0396">Initiation factor</keyword>
<dbReference type="PROSITE" id="PS50832">
    <property type="entry name" value="S1_IF1_TYPE"/>
    <property type="match status" value="1"/>
</dbReference>
<feature type="domain" description="S1-like" evidence="3">
    <location>
        <begin position="1154"/>
        <end position="1209"/>
    </location>
</feature>
<proteinExistence type="predicted"/>
<evidence type="ECO:0000313" key="5">
    <source>
        <dbReference type="EMBL" id="GGZ44317.1"/>
    </source>
</evidence>
<dbReference type="Proteomes" id="UP000622166">
    <property type="component" value="Unassembled WGS sequence"/>
</dbReference>
<feature type="domain" description="NACHT" evidence="4">
    <location>
        <begin position="350"/>
        <end position="483"/>
    </location>
</feature>
<keyword evidence="6" id="KW-1185">Reference proteome</keyword>
<feature type="compositionally biased region" description="Basic and acidic residues" evidence="2">
    <location>
        <begin position="268"/>
        <end position="283"/>
    </location>
</feature>
<feature type="region of interest" description="Disordered" evidence="2">
    <location>
        <begin position="266"/>
        <end position="316"/>
    </location>
</feature>
<dbReference type="Pfam" id="PF05729">
    <property type="entry name" value="NACHT"/>
    <property type="match status" value="1"/>
</dbReference>
<gene>
    <name evidence="5" type="ORF">GCM10010365_75940</name>
</gene>
<dbReference type="InterPro" id="IPR027417">
    <property type="entry name" value="P-loop_NTPase"/>
</dbReference>
<feature type="region of interest" description="Disordered" evidence="2">
    <location>
        <begin position="1337"/>
        <end position="1358"/>
    </location>
</feature>
<dbReference type="GO" id="GO:0003723">
    <property type="term" value="F:RNA binding"/>
    <property type="evidence" value="ECO:0007669"/>
    <property type="project" value="InterPro"/>
</dbReference>
<evidence type="ECO:0000256" key="1">
    <source>
        <dbReference type="PROSITE-ProRule" id="PRU00181"/>
    </source>
</evidence>
<dbReference type="GO" id="GO:0003743">
    <property type="term" value="F:translation initiation factor activity"/>
    <property type="evidence" value="ECO:0007669"/>
    <property type="project" value="UniProtKB-UniRule"/>
</dbReference>
<reference evidence="5" key="1">
    <citation type="journal article" date="2014" name="Int. J. Syst. Evol. Microbiol.">
        <title>Complete genome sequence of Corynebacterium casei LMG S-19264T (=DSM 44701T), isolated from a smear-ripened cheese.</title>
        <authorList>
            <consortium name="US DOE Joint Genome Institute (JGI-PGF)"/>
            <person name="Walter F."/>
            <person name="Albersmeier A."/>
            <person name="Kalinowski J."/>
            <person name="Ruckert C."/>
        </authorList>
    </citation>
    <scope>NUCLEOTIDE SEQUENCE</scope>
    <source>
        <strain evidence="5">JCM 4815</strain>
    </source>
</reference>
<reference evidence="5" key="2">
    <citation type="submission" date="2020-09" db="EMBL/GenBank/DDBJ databases">
        <authorList>
            <person name="Sun Q."/>
            <person name="Ohkuma M."/>
        </authorList>
    </citation>
    <scope>NUCLEOTIDE SEQUENCE</scope>
    <source>
        <strain evidence="5">JCM 4815</strain>
    </source>
</reference>
<feature type="compositionally biased region" description="Basic and acidic residues" evidence="2">
    <location>
        <begin position="301"/>
        <end position="314"/>
    </location>
</feature>
<sequence length="1758" mass="191408">MGAVGEKRGGVRRSSGEVPTRLRVPPSGAVAPPVVTKAEYLPLGELSWSDVERLLLRLAERDGLAEYAGLYGTAGQGQEGIDLVVRLAREPDAPKDSARRYATLQSKHVKTLTPARITAAVDKFLAGSWAGRSESFIYATTHDLRPTELAEEVNRQADRLEDLGIRLVAWGREAISERLRRLPETVDDFFGRPWVEAFCGPEAAQALAGRLPGQDVARLRAGLRGLYRTAFALQDTGAVLLSPAAATQPPAPLAFVTLDVTDGGSDVLSDHRAGTGSRRERAHGGPAPDSDGTDEDTAPATDRREGQPSWRELDGVPPVDRTLQLHRVQDDLGGSDVARTACDAWLAGGDLSVVAGGPGAGKSSLLRFVVADLLDEAPSSAALAARFGAHLPVWMPFSFLCEHLKENTERSIESAARAWLTRYSAQHLHQLVARALADDRLLLVVDGLDEWTDEDSARPALTLLENFVRSRKVAAVVSSRPYALRRLVPVAGWRVGHLAPLSADQQQHMAQAAFTARLQAVQAPDRDETHLAGETAARFRQELDAVADLRALATVPLFLLMLAGMWSSGPLPTRRMEAYRRLVDVLLEQHPAIRRRDIRLPHRELDAREIRQVLAAAAYALRQADAGPVASTRQWRETLIRALQDDTLFGYDEQTARRLASQIMETAEGELGVLIPQGAATLGFAHRAVAEQLAAEHLVAQPLAEQKDIVRTRADSRAWRDVLLALLAGQGRPNEVTDLLEAAITTGPDASVSQMGGYELAADALAAGIRMPPRDVARFAQLLCDRIEDHPWLPHRGRLLASLTGALAETTARRILLPWFTRKTTQVTDAPDAYWSLRHTDIAAPAAETILLRALRNPSDQIRHAAAQALAERFDGTDHSAHTLGRLAREGSDARIQAAALEALVTGWPQHPTTADLISWGRRQGTTGIRSVALHAYRVMQRETASTTEPAFDDSDRQWLLSLLEHDSWRDSWDQKTAELVSEAAQDDTTVRDFCLAVLSGTPGRPGAPGSRSLAWWVLLTAFPQDPHVIQWAADMIGSDEYLPYSLELAPDTWAREPAIRNAAQTRLLRETDTTHITGELSHLVRLATTSQVRDLLITGLDAAFGTAAAAHALIDHYSTDPTARDALLRKINAPADEAVTFADLVADLLGPADGMERLIQLIGQRPRRHLPHAISALARLWINCKDAARGKPSPVQPDQAADVLKRHTAHGLARLCLDAVPAEDFGTARGWIIGAWPEVPEVLAYARQCLTGSAPEAGAVLLGYGPLSGPDAAQIVTEATALLSPLDPALRVLIAQQLTRRGIDAAVVADLLQDWRHDTSGPVRRAAATALARALAPTPAPVPDAETARPSHATTTHLTRRQQALQRLQAECRQELVSYDLDTGDDRRRTAWVIALLLGDLTSLADAVERDGSPAAAEFDDPLADHDPQLADLIATHWAPLQHHCDGKLPERLAGRVRGRKRGFAKVWSRLAPVASRHPHLHRALTEAVDNDPELLRDPRVFTWYADSNPTDPQLLPLAVQAVPANDAWPILHLWGRQHLSDRLRTALRKELTRDTPSGPRLLADEDIEAAITGWRRIALARLLPDDPYAHSLFRQLHQHLANERRSMWSWPEAIEVSVGLAPPAHVPHLICRLADRLQRCGFTAGGRNLLEAAVHRLRRDPEAEEAVIAAVICPGIPEADFPAWRLQGRTVSPAPSVGAHQQLLLAGVLATATHLPAAVATALAPLANSDAVLHDNPLMTPRPISLAVLDLLDATR</sequence>
<comment type="caution">
    <text evidence="5">The sequence shown here is derived from an EMBL/GenBank/DDBJ whole genome shotgun (WGS) entry which is preliminary data.</text>
</comment>
<dbReference type="SUPFAM" id="SSF52540">
    <property type="entry name" value="P-loop containing nucleoside triphosphate hydrolases"/>
    <property type="match status" value="1"/>
</dbReference>
<dbReference type="PROSITE" id="PS50837">
    <property type="entry name" value="NACHT"/>
    <property type="match status" value="1"/>
</dbReference>
<evidence type="ECO:0000259" key="3">
    <source>
        <dbReference type="PROSITE" id="PS50832"/>
    </source>
</evidence>
<feature type="region of interest" description="Disordered" evidence="2">
    <location>
        <begin position="1"/>
        <end position="26"/>
    </location>
</feature>
<keyword evidence="1" id="KW-0648">Protein biosynthesis</keyword>
<name>A0A918QFG0_9ACTN</name>
<dbReference type="InterPro" id="IPR016024">
    <property type="entry name" value="ARM-type_fold"/>
</dbReference>
<organism evidence="5 6">
    <name type="scientific">Streptomyces poonensis</name>
    <dbReference type="NCBI Taxonomy" id="68255"/>
    <lineage>
        <taxon>Bacteria</taxon>
        <taxon>Bacillati</taxon>
        <taxon>Actinomycetota</taxon>
        <taxon>Actinomycetes</taxon>
        <taxon>Kitasatosporales</taxon>
        <taxon>Streptomycetaceae</taxon>
        <taxon>Streptomyces</taxon>
    </lineage>
</organism>
<protein>
    <recommendedName>
        <fullName evidence="7">NACHT domain-containing protein</fullName>
    </recommendedName>
</protein>
<evidence type="ECO:0000256" key="2">
    <source>
        <dbReference type="SAM" id="MobiDB-lite"/>
    </source>
</evidence>
<dbReference type="InterPro" id="IPR007111">
    <property type="entry name" value="NACHT_NTPase"/>
</dbReference>
<dbReference type="EMBL" id="BMVW01000033">
    <property type="protein sequence ID" value="GGZ44317.1"/>
    <property type="molecule type" value="Genomic_DNA"/>
</dbReference>
<accession>A0A918QFG0</accession>
<dbReference type="SUPFAM" id="SSF48371">
    <property type="entry name" value="ARM repeat"/>
    <property type="match status" value="1"/>
</dbReference>
<evidence type="ECO:0000313" key="6">
    <source>
        <dbReference type="Proteomes" id="UP000622166"/>
    </source>
</evidence>
<dbReference type="InterPro" id="IPR006196">
    <property type="entry name" value="RNA-binding_domain_S1_IF1"/>
</dbReference>